<proteinExistence type="predicted"/>
<evidence type="ECO:0000313" key="3">
    <source>
        <dbReference type="WBParaSite" id="Pan_g4273.t1"/>
    </source>
</evidence>
<feature type="region of interest" description="Disordered" evidence="1">
    <location>
        <begin position="71"/>
        <end position="94"/>
    </location>
</feature>
<dbReference type="Proteomes" id="UP000492821">
    <property type="component" value="Unassembled WGS sequence"/>
</dbReference>
<organism evidence="2 3">
    <name type="scientific">Panagrellus redivivus</name>
    <name type="common">Microworm</name>
    <dbReference type="NCBI Taxonomy" id="6233"/>
    <lineage>
        <taxon>Eukaryota</taxon>
        <taxon>Metazoa</taxon>
        <taxon>Ecdysozoa</taxon>
        <taxon>Nematoda</taxon>
        <taxon>Chromadorea</taxon>
        <taxon>Rhabditida</taxon>
        <taxon>Tylenchina</taxon>
        <taxon>Panagrolaimomorpha</taxon>
        <taxon>Panagrolaimoidea</taxon>
        <taxon>Panagrolaimidae</taxon>
        <taxon>Panagrellus</taxon>
    </lineage>
</organism>
<evidence type="ECO:0000313" key="2">
    <source>
        <dbReference type="Proteomes" id="UP000492821"/>
    </source>
</evidence>
<accession>A0A7E4VXP1</accession>
<protein>
    <submittedName>
        <fullName evidence="3">Uncharacterized protein</fullName>
    </submittedName>
</protein>
<sequence>MRVDPRRPAPPPSGPEKEQHFVFSVQRKGFCGGRSALMTTTSTTITASHGRLPRDCATRLPRSVVVVGKRKKAPRRLEDGSPAGVVAFGSPELH</sequence>
<evidence type="ECO:0000256" key="1">
    <source>
        <dbReference type="SAM" id="MobiDB-lite"/>
    </source>
</evidence>
<name>A0A7E4VXP1_PANRE</name>
<reference evidence="2" key="1">
    <citation type="journal article" date="2013" name="Genetics">
        <title>The draft genome and transcriptome of Panagrellus redivivus are shaped by the harsh demands of a free-living lifestyle.</title>
        <authorList>
            <person name="Srinivasan J."/>
            <person name="Dillman A.R."/>
            <person name="Macchietto M.G."/>
            <person name="Heikkinen L."/>
            <person name="Lakso M."/>
            <person name="Fracchia K.M."/>
            <person name="Antoshechkin I."/>
            <person name="Mortazavi A."/>
            <person name="Wong G."/>
            <person name="Sternberg P.W."/>
        </authorList>
    </citation>
    <scope>NUCLEOTIDE SEQUENCE [LARGE SCALE GENOMIC DNA]</scope>
    <source>
        <strain evidence="2">MT8872</strain>
    </source>
</reference>
<keyword evidence="2" id="KW-1185">Reference proteome</keyword>
<dbReference type="AlphaFoldDB" id="A0A7E4VXP1"/>
<dbReference type="WBParaSite" id="Pan_g4273.t1">
    <property type="protein sequence ID" value="Pan_g4273.t1"/>
    <property type="gene ID" value="Pan_g4273"/>
</dbReference>
<reference evidence="3" key="2">
    <citation type="submission" date="2020-10" db="UniProtKB">
        <authorList>
            <consortium name="WormBaseParasite"/>
        </authorList>
    </citation>
    <scope>IDENTIFICATION</scope>
</reference>